<dbReference type="InterPro" id="IPR016193">
    <property type="entry name" value="Cytidine_deaminase-like"/>
</dbReference>
<dbReference type="PANTHER" id="PTHR11644:SF2">
    <property type="entry name" value="CYTIDINE DEAMINASE"/>
    <property type="match status" value="1"/>
</dbReference>
<dbReference type="EMBL" id="CAJNOI010000324">
    <property type="protein sequence ID" value="CAF1243105.1"/>
    <property type="molecule type" value="Genomic_DNA"/>
</dbReference>
<evidence type="ECO:0000256" key="10">
    <source>
        <dbReference type="PIRSR" id="PIRSR606262-1"/>
    </source>
</evidence>
<evidence type="ECO:0000313" key="25">
    <source>
        <dbReference type="Proteomes" id="UP000663832"/>
    </source>
</evidence>
<dbReference type="Proteomes" id="UP000663881">
    <property type="component" value="Unassembled WGS sequence"/>
</dbReference>
<comment type="catalytic activity">
    <reaction evidence="13">
        <text>2'-deoxycytidine + H2O + H(+) = 2'-deoxyuridine + NH4(+)</text>
        <dbReference type="Rhea" id="RHEA:13433"/>
        <dbReference type="ChEBI" id="CHEBI:15377"/>
        <dbReference type="ChEBI" id="CHEBI:15378"/>
        <dbReference type="ChEBI" id="CHEBI:15698"/>
        <dbReference type="ChEBI" id="CHEBI:16450"/>
        <dbReference type="ChEBI" id="CHEBI:28938"/>
        <dbReference type="EC" id="3.5.4.5"/>
    </reaction>
</comment>
<protein>
    <recommendedName>
        <fullName evidence="4 13">Cytidine deaminase</fullName>
        <ecNumber evidence="4 13">3.5.4.5</ecNumber>
    </recommendedName>
    <alternativeName>
        <fullName evidence="8 13">Cytidine aminohydrolase</fullName>
    </alternativeName>
</protein>
<reference evidence="21" key="1">
    <citation type="submission" date="2021-02" db="EMBL/GenBank/DDBJ databases">
        <authorList>
            <person name="Nowell W R."/>
        </authorList>
    </citation>
    <scope>NUCLEOTIDE SEQUENCE</scope>
</reference>
<keyword evidence="25" id="KW-1185">Reference proteome</keyword>
<dbReference type="Pfam" id="PF00383">
    <property type="entry name" value="dCMP_cyt_deam_1"/>
    <property type="match status" value="1"/>
</dbReference>
<feature type="binding site" evidence="12">
    <location>
        <position position="98"/>
    </location>
    <ligand>
        <name>Zn(2+)</name>
        <dbReference type="ChEBI" id="CHEBI:29105"/>
        <note>catalytic</note>
    </ligand>
</feature>
<organism evidence="21 25">
    <name type="scientific">Adineta steineri</name>
    <dbReference type="NCBI Taxonomy" id="433720"/>
    <lineage>
        <taxon>Eukaryota</taxon>
        <taxon>Metazoa</taxon>
        <taxon>Spiralia</taxon>
        <taxon>Gnathifera</taxon>
        <taxon>Rotifera</taxon>
        <taxon>Eurotatoria</taxon>
        <taxon>Bdelloidea</taxon>
        <taxon>Adinetida</taxon>
        <taxon>Adinetidae</taxon>
        <taxon>Adineta</taxon>
    </lineage>
</organism>
<dbReference type="GO" id="GO:0072527">
    <property type="term" value="P:pyrimidine-containing compound metabolic process"/>
    <property type="evidence" value="ECO:0007669"/>
    <property type="project" value="UniProtKB-ARBA"/>
</dbReference>
<evidence type="ECO:0000256" key="1">
    <source>
        <dbReference type="ARBA" id="ARBA00001947"/>
    </source>
</evidence>
<dbReference type="EC" id="3.5.4.5" evidence="4 13"/>
<keyword evidence="6 13" id="KW-0378">Hydrolase</keyword>
<evidence type="ECO:0000256" key="4">
    <source>
        <dbReference type="ARBA" id="ARBA00012783"/>
    </source>
</evidence>
<dbReference type="EMBL" id="CAJNOM010000637">
    <property type="protein sequence ID" value="CAF1529255.1"/>
    <property type="molecule type" value="Genomic_DNA"/>
</dbReference>
<dbReference type="EMBL" id="CAJNOG010000966">
    <property type="protein sequence ID" value="CAF1390003.1"/>
    <property type="molecule type" value="Genomic_DNA"/>
</dbReference>
<dbReference type="InterPro" id="IPR050202">
    <property type="entry name" value="Cyt/Deoxycyt_deaminase"/>
</dbReference>
<dbReference type="CDD" id="cd01283">
    <property type="entry name" value="cytidine_deaminase"/>
    <property type="match status" value="1"/>
</dbReference>
<dbReference type="InterPro" id="IPR006262">
    <property type="entry name" value="Cyt_deam_tetra"/>
</dbReference>
<dbReference type="Proteomes" id="UP000663877">
    <property type="component" value="Unassembled WGS sequence"/>
</dbReference>
<dbReference type="PANTHER" id="PTHR11644">
    <property type="entry name" value="CYTIDINE DEAMINASE"/>
    <property type="match status" value="1"/>
</dbReference>
<dbReference type="NCBIfam" id="NF004064">
    <property type="entry name" value="PRK05578.1"/>
    <property type="match status" value="1"/>
</dbReference>
<evidence type="ECO:0000313" key="24">
    <source>
        <dbReference type="EMBL" id="CAF3709721.1"/>
    </source>
</evidence>
<dbReference type="InterPro" id="IPR002125">
    <property type="entry name" value="CMP_dCMP_dom"/>
</dbReference>
<dbReference type="Proteomes" id="UP000663845">
    <property type="component" value="Unassembled WGS sequence"/>
</dbReference>
<dbReference type="Proteomes" id="UP000663860">
    <property type="component" value="Unassembled WGS sequence"/>
</dbReference>
<dbReference type="SUPFAM" id="SSF53927">
    <property type="entry name" value="Cytidine deaminase-like"/>
    <property type="match status" value="1"/>
</dbReference>
<dbReference type="EMBL" id="CAJOAZ010000249">
    <property type="protein sequence ID" value="CAF3591224.1"/>
    <property type="molecule type" value="Genomic_DNA"/>
</dbReference>
<evidence type="ECO:0000313" key="15">
    <source>
        <dbReference type="EMBL" id="CAF1243105.1"/>
    </source>
</evidence>
<evidence type="ECO:0000259" key="14">
    <source>
        <dbReference type="PROSITE" id="PS51747"/>
    </source>
</evidence>
<evidence type="ECO:0000256" key="8">
    <source>
        <dbReference type="ARBA" id="ARBA00032005"/>
    </source>
</evidence>
<comment type="function">
    <text evidence="2 13">This enzyme scavenges exogenous and endogenous cytidine and 2'-deoxycytidine for UMP synthesis.</text>
</comment>
<keyword evidence="5 12" id="KW-0479">Metal-binding</keyword>
<evidence type="ECO:0000313" key="16">
    <source>
        <dbReference type="EMBL" id="CAF1335829.1"/>
    </source>
</evidence>
<evidence type="ECO:0000256" key="13">
    <source>
        <dbReference type="RuleBase" id="RU364006"/>
    </source>
</evidence>
<feature type="binding site" evidence="12">
    <location>
        <position position="64"/>
    </location>
    <ligand>
        <name>Zn(2+)</name>
        <dbReference type="ChEBI" id="CHEBI:29105"/>
        <note>catalytic</note>
    </ligand>
</feature>
<sequence length="152" mass="16916">MEKKIVHVPSSTDLEELFREAHLAKHRAYCPYSKFRVGAALLTSTGKIYSGCNVENAAYPLTTCAERTAVVKAVSEGEMSFTTIAITSDVEIGYSGPCGACRQILAEFDLDLDVYLINPKNEMKMYKLRELLPIAFTPRDLQKPRAAHDIID</sequence>
<dbReference type="PROSITE" id="PS00903">
    <property type="entry name" value="CYT_DCMP_DEAMINASES_1"/>
    <property type="match status" value="1"/>
</dbReference>
<evidence type="ECO:0000256" key="2">
    <source>
        <dbReference type="ARBA" id="ARBA00003949"/>
    </source>
</evidence>
<evidence type="ECO:0000313" key="17">
    <source>
        <dbReference type="EMBL" id="CAF1373378.1"/>
    </source>
</evidence>
<dbReference type="GO" id="GO:0005829">
    <property type="term" value="C:cytosol"/>
    <property type="evidence" value="ECO:0007669"/>
    <property type="project" value="TreeGrafter"/>
</dbReference>
<evidence type="ECO:0000256" key="5">
    <source>
        <dbReference type="ARBA" id="ARBA00022723"/>
    </source>
</evidence>
<proteinExistence type="inferred from homology"/>
<comment type="similarity">
    <text evidence="3 13">Belongs to the cytidine and deoxycytidylate deaminase family.</text>
</comment>
<dbReference type="Proteomes" id="UP000663891">
    <property type="component" value="Unassembled WGS sequence"/>
</dbReference>
<gene>
    <name evidence="15" type="ORF">BJG266_LOCUS29164</name>
    <name evidence="18" type="ORF">BJG266_LOCUS36331</name>
    <name evidence="16" type="ORF">IZO911_LOCUS35950</name>
    <name evidence="19" type="ORF">JYZ213_LOCUS37152</name>
    <name evidence="24" type="ORF">KXQ929_LOCUS11647</name>
    <name evidence="22" type="ORF">OKA104_LOCUS5785</name>
    <name evidence="23" type="ORF">OXD698_LOCUS5922</name>
    <name evidence="20" type="ORF">QVE165_LOCUS45387</name>
    <name evidence="21" type="ORF">QVE165_LOCUS53328</name>
    <name evidence="17" type="ORF">VCS650_LOCUS34988</name>
</gene>
<evidence type="ECO:0000256" key="7">
    <source>
        <dbReference type="ARBA" id="ARBA00022833"/>
    </source>
</evidence>
<evidence type="ECO:0000256" key="3">
    <source>
        <dbReference type="ARBA" id="ARBA00006576"/>
    </source>
</evidence>
<comment type="caution">
    <text evidence="21">The sequence shown here is derived from an EMBL/GenBank/DDBJ whole genome shotgun (WGS) entry which is preliminary data.</text>
</comment>
<feature type="active site" description="Proton donor" evidence="10">
    <location>
        <position position="66"/>
    </location>
</feature>
<dbReference type="GO" id="GO:0055086">
    <property type="term" value="P:nucleobase-containing small molecule metabolic process"/>
    <property type="evidence" value="ECO:0007669"/>
    <property type="project" value="UniProtKB-ARBA"/>
</dbReference>
<accession>A0A816B439</accession>
<evidence type="ECO:0000256" key="6">
    <source>
        <dbReference type="ARBA" id="ARBA00022801"/>
    </source>
</evidence>
<dbReference type="EMBL" id="CAJOAY010000205">
    <property type="protein sequence ID" value="CAF3584559.1"/>
    <property type="molecule type" value="Genomic_DNA"/>
</dbReference>
<comment type="cofactor">
    <cofactor evidence="1 12 13">
        <name>Zn(2+)</name>
        <dbReference type="ChEBI" id="CHEBI:29105"/>
    </cofactor>
</comment>
<evidence type="ECO:0000313" key="20">
    <source>
        <dbReference type="EMBL" id="CAF1529255.1"/>
    </source>
</evidence>
<evidence type="ECO:0000256" key="9">
    <source>
        <dbReference type="ARBA" id="ARBA00049558"/>
    </source>
</evidence>
<feature type="binding site" evidence="12">
    <location>
        <position position="101"/>
    </location>
    <ligand>
        <name>Zn(2+)</name>
        <dbReference type="ChEBI" id="CHEBI:29105"/>
        <note>catalytic</note>
    </ligand>
</feature>
<dbReference type="InterPro" id="IPR016192">
    <property type="entry name" value="APOBEC/CMP_deaminase_Zn-bd"/>
</dbReference>
<dbReference type="EMBL" id="CAJNOI010001046">
    <property type="protein sequence ID" value="CAF1376611.1"/>
    <property type="molecule type" value="Genomic_DNA"/>
</dbReference>
<evidence type="ECO:0000313" key="22">
    <source>
        <dbReference type="EMBL" id="CAF3584559.1"/>
    </source>
</evidence>
<evidence type="ECO:0000256" key="12">
    <source>
        <dbReference type="PIRSR" id="PIRSR606262-3"/>
    </source>
</evidence>
<evidence type="ECO:0000313" key="18">
    <source>
        <dbReference type="EMBL" id="CAF1376611.1"/>
    </source>
</evidence>
<evidence type="ECO:0000256" key="11">
    <source>
        <dbReference type="PIRSR" id="PIRSR606262-2"/>
    </source>
</evidence>
<keyword evidence="7 12" id="KW-0862">Zinc</keyword>
<feature type="domain" description="CMP/dCMP-type deaminase" evidence="14">
    <location>
        <begin position="12"/>
        <end position="139"/>
    </location>
</feature>
<evidence type="ECO:0000313" key="21">
    <source>
        <dbReference type="EMBL" id="CAF1605968.1"/>
    </source>
</evidence>
<dbReference type="EMBL" id="CAJNOM010001390">
    <property type="protein sequence ID" value="CAF1605968.1"/>
    <property type="molecule type" value="Genomic_DNA"/>
</dbReference>
<dbReference type="GO" id="GO:0004126">
    <property type="term" value="F:cytidine deaminase activity"/>
    <property type="evidence" value="ECO:0007669"/>
    <property type="project" value="UniProtKB-UniRule"/>
</dbReference>
<feature type="binding site" evidence="11">
    <location>
        <begin position="53"/>
        <end position="59"/>
    </location>
    <ligand>
        <name>substrate</name>
    </ligand>
</feature>
<dbReference type="PROSITE" id="PS51747">
    <property type="entry name" value="CYT_DCMP_DEAMINASES_2"/>
    <property type="match status" value="1"/>
</dbReference>
<evidence type="ECO:0000313" key="19">
    <source>
        <dbReference type="EMBL" id="CAF1390003.1"/>
    </source>
</evidence>
<dbReference type="AlphaFoldDB" id="A0A816B439"/>
<dbReference type="EMBL" id="CAJNOE010000798">
    <property type="protein sequence ID" value="CAF1335829.1"/>
    <property type="molecule type" value="Genomic_DNA"/>
</dbReference>
<dbReference type="EMBL" id="CAJNON010000765">
    <property type="protein sequence ID" value="CAF1373378.1"/>
    <property type="molecule type" value="Genomic_DNA"/>
</dbReference>
<dbReference type="Proteomes" id="UP000663844">
    <property type="component" value="Unassembled WGS sequence"/>
</dbReference>
<dbReference type="Gene3D" id="3.40.140.10">
    <property type="entry name" value="Cytidine Deaminase, domain 2"/>
    <property type="match status" value="1"/>
</dbReference>
<comment type="catalytic activity">
    <reaction evidence="9 13">
        <text>cytidine + H2O + H(+) = uridine + NH4(+)</text>
        <dbReference type="Rhea" id="RHEA:16069"/>
        <dbReference type="ChEBI" id="CHEBI:15377"/>
        <dbReference type="ChEBI" id="CHEBI:15378"/>
        <dbReference type="ChEBI" id="CHEBI:16704"/>
        <dbReference type="ChEBI" id="CHEBI:17562"/>
        <dbReference type="ChEBI" id="CHEBI:28938"/>
        <dbReference type="EC" id="3.5.4.5"/>
    </reaction>
</comment>
<dbReference type="Proteomes" id="UP000663868">
    <property type="component" value="Unassembled WGS sequence"/>
</dbReference>
<dbReference type="FunFam" id="3.40.140.10:FF:000008">
    <property type="entry name" value="Cytidine deaminase"/>
    <property type="match status" value="1"/>
</dbReference>
<evidence type="ECO:0000313" key="23">
    <source>
        <dbReference type="EMBL" id="CAF3591224.1"/>
    </source>
</evidence>
<dbReference type="OrthoDB" id="414540at2759"/>
<dbReference type="GO" id="GO:0042802">
    <property type="term" value="F:identical protein binding"/>
    <property type="evidence" value="ECO:0007669"/>
    <property type="project" value="UniProtKB-ARBA"/>
</dbReference>
<name>A0A816B439_9BILA</name>
<dbReference type="EMBL" id="CAJOBB010000580">
    <property type="protein sequence ID" value="CAF3709721.1"/>
    <property type="molecule type" value="Genomic_DNA"/>
</dbReference>
<dbReference type="Proteomes" id="UP000663832">
    <property type="component" value="Unassembled WGS sequence"/>
</dbReference>
<dbReference type="GO" id="GO:0008270">
    <property type="term" value="F:zinc ion binding"/>
    <property type="evidence" value="ECO:0007669"/>
    <property type="project" value="UniProtKB-UniRule"/>
</dbReference>
<dbReference type="NCBIfam" id="TIGR01354">
    <property type="entry name" value="cyt_deam_tetra"/>
    <property type="match status" value="1"/>
</dbReference>